<gene>
    <name evidence="2" type="ORF">SAMN04487772_11176</name>
</gene>
<proteinExistence type="predicted"/>
<keyword evidence="3" id="KW-1185">Reference proteome</keyword>
<reference evidence="2 3" key="1">
    <citation type="submission" date="2016-10" db="EMBL/GenBank/DDBJ databases">
        <authorList>
            <person name="de Groot N.N."/>
        </authorList>
    </citation>
    <scope>NUCLEOTIDE SEQUENCE [LARGE SCALE GENOMIC DNA]</scope>
    <source>
        <strain evidence="2 3">DSM 1801</strain>
    </source>
</reference>
<dbReference type="EMBL" id="FOHN01000011">
    <property type="protein sequence ID" value="SET23332.1"/>
    <property type="molecule type" value="Genomic_DNA"/>
</dbReference>
<evidence type="ECO:0000313" key="3">
    <source>
        <dbReference type="Proteomes" id="UP000199800"/>
    </source>
</evidence>
<dbReference type="OrthoDB" id="2066221at2"/>
<dbReference type="Proteomes" id="UP000199800">
    <property type="component" value="Unassembled WGS sequence"/>
</dbReference>
<dbReference type="AlphaFoldDB" id="A0A1I0CVJ8"/>
<feature type="coiled-coil region" evidence="1">
    <location>
        <begin position="1"/>
        <end position="54"/>
    </location>
</feature>
<evidence type="ECO:0000256" key="1">
    <source>
        <dbReference type="SAM" id="Coils"/>
    </source>
</evidence>
<evidence type="ECO:0000313" key="2">
    <source>
        <dbReference type="EMBL" id="SET23332.1"/>
    </source>
</evidence>
<dbReference type="RefSeq" id="WP_092477891.1">
    <property type="nucleotide sequence ID" value="NZ_FOHN01000011.1"/>
</dbReference>
<keyword evidence="1" id="KW-0175">Coiled coil</keyword>
<sequence>MKKIAEGAKELLNEIDEMTELFYQNKVQEGFLALNVFIEKLEKLLAEISSYQIESNRKVVDEEKLLSSVKEAFKAMQEQDSVLLADLFSYDIKEQLEQVLDSCECN</sequence>
<dbReference type="STRING" id="29364.SAMN04487772_11176"/>
<organism evidence="2 3">
    <name type="scientific">[Clostridium] polysaccharolyticum</name>
    <dbReference type="NCBI Taxonomy" id="29364"/>
    <lineage>
        <taxon>Bacteria</taxon>
        <taxon>Bacillati</taxon>
        <taxon>Bacillota</taxon>
        <taxon>Clostridia</taxon>
        <taxon>Lachnospirales</taxon>
        <taxon>Lachnospiraceae</taxon>
    </lineage>
</organism>
<name>A0A1I0CVJ8_9FIRM</name>
<protein>
    <submittedName>
        <fullName evidence="2">Uncharacterized protein</fullName>
    </submittedName>
</protein>
<accession>A0A1I0CVJ8</accession>